<accession>D6Y576</accession>
<keyword evidence="2" id="KW-1133">Transmembrane helix</keyword>
<dbReference type="Pfam" id="PF14219">
    <property type="entry name" value="DUF4328"/>
    <property type="match status" value="1"/>
</dbReference>
<feature type="transmembrane region" description="Helical" evidence="2">
    <location>
        <begin position="65"/>
        <end position="88"/>
    </location>
</feature>
<gene>
    <name evidence="4" type="ordered locus">Tbis_2569</name>
</gene>
<name>D6Y576_THEBD</name>
<feature type="transmembrane region" description="Helical" evidence="2">
    <location>
        <begin position="95"/>
        <end position="113"/>
    </location>
</feature>
<protein>
    <recommendedName>
        <fullName evidence="3">DUF4328 domain-containing protein</fullName>
    </recommendedName>
</protein>
<feature type="transmembrane region" description="Helical" evidence="2">
    <location>
        <begin position="140"/>
        <end position="162"/>
    </location>
</feature>
<dbReference type="KEGG" id="tbi:Tbis_2569"/>
<dbReference type="HOGENOM" id="CLU_1165365_0_0_11"/>
<proteinExistence type="predicted"/>
<dbReference type="AlphaFoldDB" id="D6Y576"/>
<feature type="region of interest" description="Disordered" evidence="1">
    <location>
        <begin position="215"/>
        <end position="238"/>
    </location>
</feature>
<dbReference type="eggNOG" id="ENOG50341AW">
    <property type="taxonomic scope" value="Bacteria"/>
</dbReference>
<dbReference type="InterPro" id="IPR025565">
    <property type="entry name" value="DUF4328"/>
</dbReference>
<dbReference type="Proteomes" id="UP000006640">
    <property type="component" value="Chromosome"/>
</dbReference>
<evidence type="ECO:0000256" key="1">
    <source>
        <dbReference type="SAM" id="MobiDB-lite"/>
    </source>
</evidence>
<evidence type="ECO:0000256" key="2">
    <source>
        <dbReference type="SAM" id="Phobius"/>
    </source>
</evidence>
<reference evidence="4 5" key="1">
    <citation type="submission" date="2010-01" db="EMBL/GenBank/DDBJ databases">
        <title>The complete genome of Thermobispora bispora DSM 43833.</title>
        <authorList>
            <consortium name="US DOE Joint Genome Institute (JGI-PGF)"/>
            <person name="Lucas S."/>
            <person name="Copeland A."/>
            <person name="Lapidus A."/>
            <person name="Glavina del Rio T."/>
            <person name="Dalin E."/>
            <person name="Tice H."/>
            <person name="Bruce D."/>
            <person name="Goodwin L."/>
            <person name="Pitluck S."/>
            <person name="Kyrpides N."/>
            <person name="Mavromatis K."/>
            <person name="Ivanova N."/>
            <person name="Mikhailova N."/>
            <person name="Chertkov O."/>
            <person name="Brettin T."/>
            <person name="Detter J.C."/>
            <person name="Han C."/>
            <person name="Larimer F."/>
            <person name="Land M."/>
            <person name="Hauser L."/>
            <person name="Markowitz V."/>
            <person name="Cheng J.-F."/>
            <person name="Hugenholtz P."/>
            <person name="Woyke T."/>
            <person name="Wu D."/>
            <person name="Jando M."/>
            <person name="Schneider S."/>
            <person name="Klenk H.-P."/>
            <person name="Eisen J.A."/>
        </authorList>
    </citation>
    <scope>NUCLEOTIDE SEQUENCE [LARGE SCALE GENOMIC DNA]</scope>
    <source>
        <strain evidence="5">ATCC 19993 / DSM 43833 / CBS 139.67 / JCM 10125 / KCTC 9307 / NBRC 14880 / R51</strain>
    </source>
</reference>
<feature type="domain" description="DUF4328" evidence="3">
    <location>
        <begin position="68"/>
        <end position="197"/>
    </location>
</feature>
<keyword evidence="2" id="KW-0812">Transmembrane</keyword>
<sequence>MRSAWSPVSRSATVVYTALAALVVAVAGLAVFEETRGHRLARRFAAIGGDPTAPGAHQLLGEVTVFALLVIAVAVSAAGAGAALLAWLRRVRPGTPAVALAAVWLLPVVNLVAPPFLMDRAWRDAAADGRPGHPGRAGRAGWLVLLGCWWLSWLAALAVVFFRPARVDRELTGVDLTTLGSVAIAAVLCAAAVREITERCEGRVPGSGRWIRRHGAGAAPATGHGRLAGHRRPMGTGA</sequence>
<dbReference type="OrthoDB" id="3544063at2"/>
<keyword evidence="5" id="KW-1185">Reference proteome</keyword>
<feature type="compositionally biased region" description="Basic residues" evidence="1">
    <location>
        <begin position="227"/>
        <end position="238"/>
    </location>
</feature>
<feature type="compositionally biased region" description="Low complexity" evidence="1">
    <location>
        <begin position="216"/>
        <end position="225"/>
    </location>
</feature>
<dbReference type="EMBL" id="CP001874">
    <property type="protein sequence ID" value="ADG89271.1"/>
    <property type="molecule type" value="Genomic_DNA"/>
</dbReference>
<organism evidence="4 5">
    <name type="scientific">Thermobispora bispora (strain ATCC 19993 / DSM 43833 / CBS 139.67 / JCM 10125 / KCTC 9307 / NBRC 14880 / R51)</name>
    <dbReference type="NCBI Taxonomy" id="469371"/>
    <lineage>
        <taxon>Bacteria</taxon>
        <taxon>Bacillati</taxon>
        <taxon>Actinomycetota</taxon>
        <taxon>Actinomycetes</taxon>
        <taxon>Streptosporangiales</taxon>
        <taxon>Streptosporangiaceae</taxon>
        <taxon>Thermobispora</taxon>
    </lineage>
</organism>
<feature type="transmembrane region" description="Helical" evidence="2">
    <location>
        <begin position="12"/>
        <end position="32"/>
    </location>
</feature>
<evidence type="ECO:0000313" key="5">
    <source>
        <dbReference type="Proteomes" id="UP000006640"/>
    </source>
</evidence>
<evidence type="ECO:0000313" key="4">
    <source>
        <dbReference type="EMBL" id="ADG89271.1"/>
    </source>
</evidence>
<keyword evidence="2" id="KW-0472">Membrane</keyword>
<evidence type="ECO:0000259" key="3">
    <source>
        <dbReference type="Pfam" id="PF14219"/>
    </source>
</evidence>
<dbReference type="RefSeq" id="WP_013132804.1">
    <property type="nucleotide sequence ID" value="NC_014165.1"/>
</dbReference>